<accession>A0A397VVI5</accession>
<reference evidence="2 3" key="1">
    <citation type="submission" date="2018-06" db="EMBL/GenBank/DDBJ databases">
        <title>Comparative genomics reveals the genomic features of Rhizophagus irregularis, R. cerebriforme, R. diaphanum and Gigaspora rosea, and their symbiotic lifestyle signature.</title>
        <authorList>
            <person name="Morin E."/>
            <person name="San Clemente H."/>
            <person name="Chen E.C.H."/>
            <person name="De La Providencia I."/>
            <person name="Hainaut M."/>
            <person name="Kuo A."/>
            <person name="Kohler A."/>
            <person name="Murat C."/>
            <person name="Tang N."/>
            <person name="Roy S."/>
            <person name="Loubradou J."/>
            <person name="Henrissat B."/>
            <person name="Grigoriev I.V."/>
            <person name="Corradi N."/>
            <person name="Roux C."/>
            <person name="Martin F.M."/>
        </authorList>
    </citation>
    <scope>NUCLEOTIDE SEQUENCE [LARGE SCALE GENOMIC DNA]</scope>
    <source>
        <strain evidence="2 3">DAOM 194757</strain>
    </source>
</reference>
<comment type="caution">
    <text evidence="2">The sequence shown here is derived from an EMBL/GenBank/DDBJ whole genome shotgun (WGS) entry which is preliminary data.</text>
</comment>
<dbReference type="AlphaFoldDB" id="A0A397VVI5"/>
<dbReference type="STRING" id="44941.A0A397VVI5"/>
<feature type="region of interest" description="Disordered" evidence="1">
    <location>
        <begin position="113"/>
        <end position="168"/>
    </location>
</feature>
<keyword evidence="3" id="KW-1185">Reference proteome</keyword>
<evidence type="ECO:0000256" key="1">
    <source>
        <dbReference type="SAM" id="MobiDB-lite"/>
    </source>
</evidence>
<sequence length="168" mass="19066">MGFQPDYIIKPYITSRMEVSRMQYGSLTSVAVKPEFDITTVETEQRSHTVLNSLGIIGGAWSLAILAYKILFGDDAIQPFGLLQNRGYFYKRTQKKLTKSLSTYPLVNLLDSSNNIDDEDDESRVGHLDSSNNIDDEDDESRVDHLDSSNNIDDEDDESRVDHLEKKI</sequence>
<dbReference type="OrthoDB" id="2339353at2759"/>
<evidence type="ECO:0000313" key="3">
    <source>
        <dbReference type="Proteomes" id="UP000266673"/>
    </source>
</evidence>
<dbReference type="EMBL" id="QKWP01000192">
    <property type="protein sequence ID" value="RIB24999.1"/>
    <property type="molecule type" value="Genomic_DNA"/>
</dbReference>
<organism evidence="2 3">
    <name type="scientific">Gigaspora rosea</name>
    <dbReference type="NCBI Taxonomy" id="44941"/>
    <lineage>
        <taxon>Eukaryota</taxon>
        <taxon>Fungi</taxon>
        <taxon>Fungi incertae sedis</taxon>
        <taxon>Mucoromycota</taxon>
        <taxon>Glomeromycotina</taxon>
        <taxon>Glomeromycetes</taxon>
        <taxon>Diversisporales</taxon>
        <taxon>Gigasporaceae</taxon>
        <taxon>Gigaspora</taxon>
    </lineage>
</organism>
<evidence type="ECO:0000313" key="2">
    <source>
        <dbReference type="EMBL" id="RIB24999.1"/>
    </source>
</evidence>
<name>A0A397VVI5_9GLOM</name>
<gene>
    <name evidence="2" type="ORF">C2G38_2068545</name>
</gene>
<protein>
    <submittedName>
        <fullName evidence="2">Uncharacterized protein</fullName>
    </submittedName>
</protein>
<proteinExistence type="predicted"/>
<dbReference type="Proteomes" id="UP000266673">
    <property type="component" value="Unassembled WGS sequence"/>
</dbReference>
<feature type="non-terminal residue" evidence="2">
    <location>
        <position position="168"/>
    </location>
</feature>